<feature type="compositionally biased region" description="Low complexity" evidence="1">
    <location>
        <begin position="185"/>
        <end position="202"/>
    </location>
</feature>
<dbReference type="Proteomes" id="UP001174997">
    <property type="component" value="Unassembled WGS sequence"/>
</dbReference>
<keyword evidence="2" id="KW-0812">Transmembrane</keyword>
<feature type="compositionally biased region" description="Polar residues" evidence="1">
    <location>
        <begin position="204"/>
        <end position="221"/>
    </location>
</feature>
<accession>A0AA39YZU0</accession>
<feature type="signal peptide" evidence="3">
    <location>
        <begin position="1"/>
        <end position="25"/>
    </location>
</feature>
<dbReference type="EMBL" id="JAULSY010000151">
    <property type="protein sequence ID" value="KAK0661607.1"/>
    <property type="molecule type" value="Genomic_DNA"/>
</dbReference>
<comment type="caution">
    <text evidence="4">The sequence shown here is derived from an EMBL/GenBank/DDBJ whole genome shotgun (WGS) entry which is preliminary data.</text>
</comment>
<reference evidence="4" key="1">
    <citation type="submission" date="2023-06" db="EMBL/GenBank/DDBJ databases">
        <title>Genome-scale phylogeny and comparative genomics of the fungal order Sordariales.</title>
        <authorList>
            <consortium name="Lawrence Berkeley National Laboratory"/>
            <person name="Hensen N."/>
            <person name="Bonometti L."/>
            <person name="Westerberg I."/>
            <person name="Brannstrom I.O."/>
            <person name="Guillou S."/>
            <person name="Cros-Aarteil S."/>
            <person name="Calhoun S."/>
            <person name="Haridas S."/>
            <person name="Kuo A."/>
            <person name="Mondo S."/>
            <person name="Pangilinan J."/>
            <person name="Riley R."/>
            <person name="Labutti K."/>
            <person name="Andreopoulos B."/>
            <person name="Lipzen A."/>
            <person name="Chen C."/>
            <person name="Yanf M."/>
            <person name="Daum C."/>
            <person name="Ng V."/>
            <person name="Clum A."/>
            <person name="Steindorff A."/>
            <person name="Ohm R."/>
            <person name="Martin F."/>
            <person name="Silar P."/>
            <person name="Natvig D."/>
            <person name="Lalanne C."/>
            <person name="Gautier V."/>
            <person name="Ament-Velasquez S.L."/>
            <person name="Kruys A."/>
            <person name="Hutchinson M.I."/>
            <person name="Powell A.J."/>
            <person name="Barry K."/>
            <person name="Miller A.N."/>
            <person name="Grigoriev I.V."/>
            <person name="Debuchy R."/>
            <person name="Gladieux P."/>
            <person name="Thoren M.H."/>
            <person name="Johannesson H."/>
        </authorList>
    </citation>
    <scope>NUCLEOTIDE SEQUENCE</scope>
    <source>
        <strain evidence="4">CBS 307.81</strain>
    </source>
</reference>
<evidence type="ECO:0000313" key="4">
    <source>
        <dbReference type="EMBL" id="KAK0661607.1"/>
    </source>
</evidence>
<keyword evidence="3" id="KW-0732">Signal</keyword>
<feature type="transmembrane region" description="Helical" evidence="2">
    <location>
        <begin position="249"/>
        <end position="271"/>
    </location>
</feature>
<proteinExistence type="predicted"/>
<evidence type="ECO:0000256" key="3">
    <source>
        <dbReference type="SAM" id="SignalP"/>
    </source>
</evidence>
<organism evidence="4 5">
    <name type="scientific">Cercophora samala</name>
    <dbReference type="NCBI Taxonomy" id="330535"/>
    <lineage>
        <taxon>Eukaryota</taxon>
        <taxon>Fungi</taxon>
        <taxon>Dikarya</taxon>
        <taxon>Ascomycota</taxon>
        <taxon>Pezizomycotina</taxon>
        <taxon>Sordariomycetes</taxon>
        <taxon>Sordariomycetidae</taxon>
        <taxon>Sordariales</taxon>
        <taxon>Lasiosphaeriaceae</taxon>
        <taxon>Cercophora</taxon>
    </lineage>
</organism>
<feature type="compositionally biased region" description="Low complexity" evidence="1">
    <location>
        <begin position="157"/>
        <end position="170"/>
    </location>
</feature>
<protein>
    <submittedName>
        <fullName evidence="4">Uncharacterized protein</fullName>
    </submittedName>
</protein>
<keyword evidence="2" id="KW-1133">Transmembrane helix</keyword>
<feature type="region of interest" description="Disordered" evidence="1">
    <location>
        <begin position="150"/>
        <end position="247"/>
    </location>
</feature>
<gene>
    <name evidence="4" type="ORF">QBC41DRAFT_382911</name>
</gene>
<dbReference type="AlphaFoldDB" id="A0AA39YZU0"/>
<keyword evidence="5" id="KW-1185">Reference proteome</keyword>
<evidence type="ECO:0000256" key="1">
    <source>
        <dbReference type="SAM" id="MobiDB-lite"/>
    </source>
</evidence>
<keyword evidence="2" id="KW-0472">Membrane</keyword>
<feature type="chain" id="PRO_5041458451" evidence="3">
    <location>
        <begin position="26"/>
        <end position="363"/>
    </location>
</feature>
<name>A0AA39YZU0_9PEZI</name>
<evidence type="ECO:0000256" key="2">
    <source>
        <dbReference type="SAM" id="Phobius"/>
    </source>
</evidence>
<feature type="compositionally biased region" description="Polar residues" evidence="1">
    <location>
        <begin position="353"/>
        <end position="363"/>
    </location>
</feature>
<feature type="region of interest" description="Disordered" evidence="1">
    <location>
        <begin position="281"/>
        <end position="363"/>
    </location>
</feature>
<evidence type="ECO:0000313" key="5">
    <source>
        <dbReference type="Proteomes" id="UP001174997"/>
    </source>
</evidence>
<sequence>MLFTTLPRQLFFLLLLAVSVRISISAKCYYMDEEETTTLTQCSNDANPKLGSTLCCMPGDRCMVNSLCLRNLEVGNIHYYRGGCTIKDWKGKSLSDCPPKHCLPTPRLAEMFPCNTSNSDTGFLCELADPADPPHDCLALEGGLEDFLGTAIPLPSPSTSVKTSTSAAKPTETEGKGDPVRTSQDTADTSPAPTATGSTDTPNVPVTTATDDPTRGSDISVSTASGEPTAAPPPPSPDEPRQDNSSVPVGVGIGVGLAVAIAGGFLVFFYIRKRQREAPIRAETPPPLDPSIQKPDDNYYPFAPYPSAAQQQGSLSNRKDDYFRQPKIPNVTDAVAAPREDNVYPGQPRYQPPKQQAFSHELP</sequence>